<dbReference type="AlphaFoldDB" id="A0AAW1Q813"/>
<keyword evidence="3" id="KW-1185">Reference proteome</keyword>
<evidence type="ECO:0000313" key="3">
    <source>
        <dbReference type="Proteomes" id="UP001438707"/>
    </source>
</evidence>
<gene>
    <name evidence="2" type="ORF">WJX74_003711</name>
</gene>
<evidence type="ECO:0000313" key="2">
    <source>
        <dbReference type="EMBL" id="KAK9817547.1"/>
    </source>
</evidence>
<evidence type="ECO:0000256" key="1">
    <source>
        <dbReference type="SAM" id="MobiDB-lite"/>
    </source>
</evidence>
<comment type="caution">
    <text evidence="2">The sequence shown here is derived from an EMBL/GenBank/DDBJ whole genome shotgun (WGS) entry which is preliminary data.</text>
</comment>
<accession>A0AAW1Q813</accession>
<reference evidence="2 3" key="1">
    <citation type="journal article" date="2024" name="Nat. Commun.">
        <title>Phylogenomics reveals the evolutionary origins of lichenization in chlorophyte algae.</title>
        <authorList>
            <person name="Puginier C."/>
            <person name="Libourel C."/>
            <person name="Otte J."/>
            <person name="Skaloud P."/>
            <person name="Haon M."/>
            <person name="Grisel S."/>
            <person name="Petersen M."/>
            <person name="Berrin J.G."/>
            <person name="Delaux P.M."/>
            <person name="Dal Grande F."/>
            <person name="Keller J."/>
        </authorList>
    </citation>
    <scope>NUCLEOTIDE SEQUENCE [LARGE SCALE GENOMIC DNA]</scope>
    <source>
        <strain evidence="2 3">SAG 2145</strain>
    </source>
</reference>
<sequence>MNLSLTREVPVARALLCGVHKHVLPRSSRHVLARATETERDVQERAAAEIDDAKPSGIGQPGGNGNPSIEGLDAETEEKGKRLAKEVSSALGGDAGTLGPEQQAQLANLYNFLVQNPQAKINFEKLTSPRELQAVLDSYQVLLWRPAEILNGRMAMLGFTIGVGNQLFTHQSIWQQLYFNPYAYFFAYLLVTLGSVLNRAYGSPQQGIGPFTKTAELINGRAAMVGYSIIAYIEYRQELYQAAALMFRQLQQQGGGGGIGV</sequence>
<protein>
    <submittedName>
        <fullName evidence="2">Uncharacterized protein</fullName>
    </submittedName>
</protein>
<dbReference type="SUPFAM" id="SSF103511">
    <property type="entry name" value="Chlorophyll a-b binding protein"/>
    <property type="match status" value="1"/>
</dbReference>
<organism evidence="2 3">
    <name type="scientific">Apatococcus lobatus</name>
    <dbReference type="NCBI Taxonomy" id="904363"/>
    <lineage>
        <taxon>Eukaryota</taxon>
        <taxon>Viridiplantae</taxon>
        <taxon>Chlorophyta</taxon>
        <taxon>core chlorophytes</taxon>
        <taxon>Trebouxiophyceae</taxon>
        <taxon>Chlorellales</taxon>
        <taxon>Chlorellaceae</taxon>
        <taxon>Apatococcus</taxon>
    </lineage>
</organism>
<feature type="compositionally biased region" description="Basic and acidic residues" evidence="1">
    <location>
        <begin position="36"/>
        <end position="54"/>
    </location>
</feature>
<dbReference type="EMBL" id="JALJOS010000065">
    <property type="protein sequence ID" value="KAK9817547.1"/>
    <property type="molecule type" value="Genomic_DNA"/>
</dbReference>
<dbReference type="Proteomes" id="UP001438707">
    <property type="component" value="Unassembled WGS sequence"/>
</dbReference>
<feature type="region of interest" description="Disordered" evidence="1">
    <location>
        <begin position="34"/>
        <end position="81"/>
    </location>
</feature>
<name>A0AAW1Q813_9CHLO</name>
<proteinExistence type="predicted"/>